<evidence type="ECO:0000256" key="1">
    <source>
        <dbReference type="ARBA" id="ARBA00009981"/>
    </source>
</evidence>
<proteinExistence type="inferred from homology"/>
<dbReference type="InterPro" id="IPR051416">
    <property type="entry name" value="phD-YefM_TA_antitoxins"/>
</dbReference>
<sequence>MEPTVSHRDLRNNSGAVLQAVATGESYTITNRGKPVARLVPITETAPDLPLHRAATAHGGFRSLTRHRVSTPSADTLDDLRGER</sequence>
<comment type="caution">
    <text evidence="4">The sequence shown here is derived from an EMBL/GenBank/DDBJ whole genome shotgun (WGS) entry which is preliminary data.</text>
</comment>
<comment type="similarity">
    <text evidence="1 2">Belongs to the phD/YefM antitoxin family.</text>
</comment>
<reference evidence="4 5" key="1">
    <citation type="submission" date="2020-02" db="EMBL/GenBank/DDBJ databases">
        <authorList>
            <person name="Li X.-J."/>
            <person name="Feng X.-M."/>
        </authorList>
    </citation>
    <scope>NUCLEOTIDE SEQUENCE [LARGE SCALE GENOMIC DNA]</scope>
    <source>
        <strain evidence="4 5">CGMCC 4.7225</strain>
    </source>
</reference>
<dbReference type="NCBIfam" id="TIGR01552">
    <property type="entry name" value="phd_fam"/>
    <property type="match status" value="1"/>
</dbReference>
<organism evidence="4 5">
    <name type="scientific">Phytoactinopolyspora alkaliphila</name>
    <dbReference type="NCBI Taxonomy" id="1783498"/>
    <lineage>
        <taxon>Bacteria</taxon>
        <taxon>Bacillati</taxon>
        <taxon>Actinomycetota</taxon>
        <taxon>Actinomycetes</taxon>
        <taxon>Jiangellales</taxon>
        <taxon>Jiangellaceae</taxon>
        <taxon>Phytoactinopolyspora</taxon>
    </lineage>
</organism>
<dbReference type="Gene3D" id="3.40.1620.10">
    <property type="entry name" value="YefM-like domain"/>
    <property type="match status" value="1"/>
</dbReference>
<dbReference type="InterPro" id="IPR036165">
    <property type="entry name" value="YefM-like_sf"/>
</dbReference>
<dbReference type="Proteomes" id="UP000469185">
    <property type="component" value="Unassembled WGS sequence"/>
</dbReference>
<evidence type="ECO:0000256" key="3">
    <source>
        <dbReference type="SAM" id="MobiDB-lite"/>
    </source>
</evidence>
<dbReference type="AlphaFoldDB" id="A0A6N9YGH5"/>
<dbReference type="PANTHER" id="PTHR35377:SF5">
    <property type="entry name" value="ANTITOXIN VAPB46"/>
    <property type="match status" value="1"/>
</dbReference>
<evidence type="ECO:0000313" key="4">
    <source>
        <dbReference type="EMBL" id="NED94008.1"/>
    </source>
</evidence>
<dbReference type="PANTHER" id="PTHR35377">
    <property type="entry name" value="ANTITOXIN VAPB49-RELATED-RELATED"/>
    <property type="match status" value="1"/>
</dbReference>
<dbReference type="GO" id="GO:0097351">
    <property type="term" value="F:toxin sequestering activity"/>
    <property type="evidence" value="ECO:0007669"/>
    <property type="project" value="TreeGrafter"/>
</dbReference>
<dbReference type="SUPFAM" id="SSF143120">
    <property type="entry name" value="YefM-like"/>
    <property type="match status" value="1"/>
</dbReference>
<dbReference type="Pfam" id="PF02604">
    <property type="entry name" value="PhdYeFM_antitox"/>
    <property type="match status" value="1"/>
</dbReference>
<evidence type="ECO:0000256" key="2">
    <source>
        <dbReference type="RuleBase" id="RU362080"/>
    </source>
</evidence>
<dbReference type="RefSeq" id="WP_163815385.1">
    <property type="nucleotide sequence ID" value="NZ_JAAGOB010000001.1"/>
</dbReference>
<comment type="function">
    <text evidence="2">Antitoxin component of a type II toxin-antitoxin (TA) system.</text>
</comment>
<name>A0A6N9YGH5_9ACTN</name>
<dbReference type="EMBL" id="JAAGOB010000001">
    <property type="protein sequence ID" value="NED94008.1"/>
    <property type="molecule type" value="Genomic_DNA"/>
</dbReference>
<gene>
    <name evidence="4" type="ORF">G1H11_01625</name>
</gene>
<dbReference type="InterPro" id="IPR006442">
    <property type="entry name" value="Antitoxin_Phd/YefM"/>
</dbReference>
<accession>A0A6N9YGH5</accession>
<keyword evidence="5" id="KW-1185">Reference proteome</keyword>
<protein>
    <recommendedName>
        <fullName evidence="2">Antitoxin</fullName>
    </recommendedName>
</protein>
<feature type="region of interest" description="Disordered" evidence="3">
    <location>
        <begin position="62"/>
        <end position="84"/>
    </location>
</feature>
<evidence type="ECO:0000313" key="5">
    <source>
        <dbReference type="Proteomes" id="UP000469185"/>
    </source>
</evidence>